<dbReference type="AlphaFoldDB" id="A0A8D8B7S8"/>
<protein>
    <submittedName>
        <fullName evidence="1">(northern house mosquito) hypothetical protein</fullName>
    </submittedName>
</protein>
<name>A0A8D8B7S8_CULPI</name>
<organism evidence="1">
    <name type="scientific">Culex pipiens</name>
    <name type="common">House mosquito</name>
    <dbReference type="NCBI Taxonomy" id="7175"/>
    <lineage>
        <taxon>Eukaryota</taxon>
        <taxon>Metazoa</taxon>
        <taxon>Ecdysozoa</taxon>
        <taxon>Arthropoda</taxon>
        <taxon>Hexapoda</taxon>
        <taxon>Insecta</taxon>
        <taxon>Pterygota</taxon>
        <taxon>Neoptera</taxon>
        <taxon>Endopterygota</taxon>
        <taxon>Diptera</taxon>
        <taxon>Nematocera</taxon>
        <taxon>Culicoidea</taxon>
        <taxon>Culicidae</taxon>
        <taxon>Culicinae</taxon>
        <taxon>Culicini</taxon>
        <taxon>Culex</taxon>
        <taxon>Culex</taxon>
    </lineage>
</organism>
<proteinExistence type="predicted"/>
<reference evidence="1" key="1">
    <citation type="submission" date="2021-05" db="EMBL/GenBank/DDBJ databases">
        <authorList>
            <person name="Alioto T."/>
            <person name="Alioto T."/>
            <person name="Gomez Garrido J."/>
        </authorList>
    </citation>
    <scope>NUCLEOTIDE SEQUENCE</scope>
</reference>
<accession>A0A8D8B7S8</accession>
<sequence length="99" mass="11778">MKKNHKFSTVQFRFSEAYIIQTFDYPKFDYPMLSIKPWKNRIRIYFLPLNLSFLKSILNSYIPLSQIGVVGCLFHCKRNKFISALLVTMLDYIPTSFLK</sequence>
<dbReference type="EMBL" id="HBUE01060078">
    <property type="protein sequence ID" value="CAG6468217.1"/>
    <property type="molecule type" value="Transcribed_RNA"/>
</dbReference>
<evidence type="ECO:0000313" key="1">
    <source>
        <dbReference type="EMBL" id="CAG6468217.1"/>
    </source>
</evidence>